<organism evidence="3">
    <name type="scientific">Anopheles sinensis</name>
    <name type="common">Mosquito</name>
    <dbReference type="NCBI Taxonomy" id="74873"/>
    <lineage>
        <taxon>Eukaryota</taxon>
        <taxon>Metazoa</taxon>
        <taxon>Ecdysozoa</taxon>
        <taxon>Arthropoda</taxon>
        <taxon>Hexapoda</taxon>
        <taxon>Insecta</taxon>
        <taxon>Pterygota</taxon>
        <taxon>Neoptera</taxon>
        <taxon>Endopterygota</taxon>
        <taxon>Diptera</taxon>
        <taxon>Nematocera</taxon>
        <taxon>Culicoidea</taxon>
        <taxon>Culicidae</taxon>
        <taxon>Anophelinae</taxon>
        <taxon>Anopheles</taxon>
    </lineage>
</organism>
<reference evidence="3 5" key="1">
    <citation type="journal article" date="2014" name="BMC Genomics">
        <title>Genome sequence of Anopheles sinensis provides insight into genetics basis of mosquito competence for malaria parasites.</title>
        <authorList>
            <person name="Zhou D."/>
            <person name="Zhang D."/>
            <person name="Ding G."/>
            <person name="Shi L."/>
            <person name="Hou Q."/>
            <person name="Ye Y."/>
            <person name="Xu Y."/>
            <person name="Zhou H."/>
            <person name="Xiong C."/>
            <person name="Li S."/>
            <person name="Yu J."/>
            <person name="Hong S."/>
            <person name="Yu X."/>
            <person name="Zou P."/>
            <person name="Chen C."/>
            <person name="Chang X."/>
            <person name="Wang W."/>
            <person name="Lv Y."/>
            <person name="Sun Y."/>
            <person name="Ma L."/>
            <person name="Shen B."/>
            <person name="Zhu C."/>
        </authorList>
    </citation>
    <scope>NUCLEOTIDE SEQUENCE [LARGE SCALE GENOMIC DNA]</scope>
</reference>
<accession>A0A084VAI5</accession>
<keyword evidence="2" id="KW-1133">Transmembrane helix</keyword>
<dbReference type="InterPro" id="IPR029162">
    <property type="entry name" value="InaF-motif"/>
</dbReference>
<proteinExistence type="predicted"/>
<evidence type="ECO:0000313" key="5">
    <source>
        <dbReference type="Proteomes" id="UP000030765"/>
    </source>
</evidence>
<keyword evidence="2" id="KW-0812">Transmembrane</keyword>
<gene>
    <name evidence="3" type="ORF">ZHAS_00000798</name>
</gene>
<dbReference type="Proteomes" id="UP000030765">
    <property type="component" value="Unassembled WGS sequence"/>
</dbReference>
<dbReference type="PANTHER" id="PTHR34929:SF1">
    <property type="entry name" value="INAF MOTIF CONTAINING 2"/>
    <property type="match status" value="1"/>
</dbReference>
<dbReference type="AlphaFoldDB" id="A0A084VAI5"/>
<evidence type="ECO:0000256" key="2">
    <source>
        <dbReference type="SAM" id="Phobius"/>
    </source>
</evidence>
<feature type="compositionally biased region" description="Low complexity" evidence="1">
    <location>
        <begin position="171"/>
        <end position="187"/>
    </location>
</feature>
<feature type="transmembrane region" description="Helical" evidence="2">
    <location>
        <begin position="29"/>
        <end position="55"/>
    </location>
</feature>
<protein>
    <submittedName>
        <fullName evidence="3 4">Uncharacterized protein</fullName>
    </submittedName>
</protein>
<feature type="region of interest" description="Disordered" evidence="1">
    <location>
        <begin position="171"/>
        <end position="221"/>
    </location>
</feature>
<dbReference type="VEuPathDB" id="VectorBase:ASIC000798"/>
<dbReference type="EMBL" id="ATLV01004107">
    <property type="status" value="NOT_ANNOTATED_CDS"/>
    <property type="molecule type" value="Genomic_DNA"/>
</dbReference>
<sequence length="243" mass="28301">MSYTVEEKIKLAGEDSKDRLYETKQNQKAIRILTVAAYVLCVSLVAIMLSLYYIFFWDPSTNPMQQKTQTIDTLIIPEHLAIRLANRSEVPANRFFHSFYQHLVQDRMVKIRKEVHITESDNLTQLIEQYHQQQQQQNQEQRQRKQRRNDQLIGETIQQQMGAYRGFLQPEPRQQQQHQGEQAEPQSQDPPGRTEDQDGSVVSVSIPDEDDASDDYEQSGNYLLLYSNNTTIQLDADEPGQQE</sequence>
<dbReference type="OMA" id="FWDPSTN"/>
<dbReference type="PANTHER" id="PTHR34929">
    <property type="entry name" value="ZGC:153157"/>
    <property type="match status" value="1"/>
</dbReference>
<reference evidence="4" key="2">
    <citation type="submission" date="2020-05" db="UniProtKB">
        <authorList>
            <consortium name="EnsemblMetazoa"/>
        </authorList>
    </citation>
    <scope>IDENTIFICATION</scope>
</reference>
<dbReference type="OrthoDB" id="8113027at2759"/>
<evidence type="ECO:0000256" key="1">
    <source>
        <dbReference type="SAM" id="MobiDB-lite"/>
    </source>
</evidence>
<evidence type="ECO:0000313" key="3">
    <source>
        <dbReference type="EMBL" id="KFB34979.1"/>
    </source>
</evidence>
<keyword evidence="2" id="KW-0472">Membrane</keyword>
<keyword evidence="5" id="KW-1185">Reference proteome</keyword>
<dbReference type="EnsemblMetazoa" id="ASIC000798-RA">
    <property type="protein sequence ID" value="ASIC000798-PA"/>
    <property type="gene ID" value="ASIC000798"/>
</dbReference>
<dbReference type="VEuPathDB" id="VectorBase:ASIS023756"/>
<feature type="compositionally biased region" description="Acidic residues" evidence="1">
    <location>
        <begin position="207"/>
        <end position="217"/>
    </location>
</feature>
<dbReference type="Pfam" id="PF15018">
    <property type="entry name" value="InaF-motif"/>
    <property type="match status" value="1"/>
</dbReference>
<evidence type="ECO:0000313" key="4">
    <source>
        <dbReference type="EnsemblMetazoa" id="ASIC000798-PA"/>
    </source>
</evidence>
<name>A0A084VAI5_ANOSI</name>
<dbReference type="EMBL" id="KE524187">
    <property type="protein sequence ID" value="KFB34979.1"/>
    <property type="molecule type" value="Genomic_DNA"/>
</dbReference>
<feature type="region of interest" description="Disordered" evidence="1">
    <location>
        <begin position="130"/>
        <end position="149"/>
    </location>
</feature>